<evidence type="ECO:0000313" key="2">
    <source>
        <dbReference type="EMBL" id="KAA2237037.1"/>
    </source>
</evidence>
<dbReference type="Gene3D" id="3.30.420.40">
    <property type="match status" value="1"/>
</dbReference>
<evidence type="ECO:0000313" key="3">
    <source>
        <dbReference type="Proteomes" id="UP000323142"/>
    </source>
</evidence>
<dbReference type="Pfam" id="PF00480">
    <property type="entry name" value="ROK"/>
    <property type="match status" value="1"/>
</dbReference>
<dbReference type="RefSeq" id="WP_149817888.1">
    <property type="nucleotide sequence ID" value="NZ_VUOA01000021.1"/>
</dbReference>
<keyword evidence="3" id="KW-1185">Reference proteome</keyword>
<evidence type="ECO:0000256" key="1">
    <source>
        <dbReference type="ARBA" id="ARBA00006479"/>
    </source>
</evidence>
<dbReference type="AlphaFoldDB" id="A0A5B2VFX9"/>
<sequence>MSTPSPLAHGSPQLPSVVLDNYNIELRDEEGGFLGDRASNRAFRAILEDWRERLRETNADGDDPLGDQPSRDIGKKRLDKALIEGDPEAAGLVMGAIEEFAQEMASVTRRFLRAKGWKDTQRVVVGGGLRDSRLGELAIGRASVILKAAGGIEITLVPIRHHPDEAGLLGAAHLMPSWMFTGHDSLLAVDIGGSNIRAGIVALNLKKAADLSRASVWKSMLWRHRDDDKPTPSRDDAVARLAGMIEELIGKADREGLKLAPFIGVGCPGLIREDGTIERGGQNLPGGNWESSRFNLAKSLREAIPKIGGHETVVLIHNDAVVQGLSEVPFMKDVERWGVLTIGTGLGNARFTNRAAPEDAKR</sequence>
<dbReference type="SUPFAM" id="SSF53067">
    <property type="entry name" value="Actin-like ATPase domain"/>
    <property type="match status" value="1"/>
</dbReference>
<dbReference type="InterPro" id="IPR000600">
    <property type="entry name" value="ROK"/>
</dbReference>
<gene>
    <name evidence="2" type="ORF">F0L46_12280</name>
</gene>
<name>A0A5B2VFX9_9HYPH</name>
<dbReference type="OrthoDB" id="7903685at2"/>
<dbReference type="CDD" id="cd23763">
    <property type="entry name" value="ASKHA_ATPase_ROK"/>
    <property type="match status" value="1"/>
</dbReference>
<organism evidence="2 3">
    <name type="scientific">Salinarimonas soli</name>
    <dbReference type="NCBI Taxonomy" id="1638099"/>
    <lineage>
        <taxon>Bacteria</taxon>
        <taxon>Pseudomonadati</taxon>
        <taxon>Pseudomonadota</taxon>
        <taxon>Alphaproteobacteria</taxon>
        <taxon>Hyphomicrobiales</taxon>
        <taxon>Salinarimonadaceae</taxon>
        <taxon>Salinarimonas</taxon>
    </lineage>
</organism>
<dbReference type="Proteomes" id="UP000323142">
    <property type="component" value="Unassembled WGS sequence"/>
</dbReference>
<dbReference type="InterPro" id="IPR043129">
    <property type="entry name" value="ATPase_NBD"/>
</dbReference>
<dbReference type="PANTHER" id="PTHR18964">
    <property type="entry name" value="ROK (REPRESSOR, ORF, KINASE) FAMILY"/>
    <property type="match status" value="1"/>
</dbReference>
<reference evidence="2 3" key="2">
    <citation type="submission" date="2019-09" db="EMBL/GenBank/DDBJ databases">
        <authorList>
            <person name="Jin C."/>
        </authorList>
    </citation>
    <scope>NUCLEOTIDE SEQUENCE [LARGE SCALE GENOMIC DNA]</scope>
    <source>
        <strain evidence="2 3">BN140002</strain>
    </source>
</reference>
<accession>A0A5B2VFX9</accession>
<proteinExistence type="inferred from homology"/>
<comment type="caution">
    <text evidence="2">The sequence shown here is derived from an EMBL/GenBank/DDBJ whole genome shotgun (WGS) entry which is preliminary data.</text>
</comment>
<protein>
    <submittedName>
        <fullName evidence="2">ROK family protein</fullName>
    </submittedName>
</protein>
<reference evidence="2 3" key="1">
    <citation type="submission" date="2019-09" db="EMBL/GenBank/DDBJ databases">
        <title>Salinarimonas rosea gen. nov., sp. nov., a new member of the a-2 subgroup of the Proteobacteria.</title>
        <authorList>
            <person name="Liu J."/>
        </authorList>
    </citation>
    <scope>NUCLEOTIDE SEQUENCE [LARGE SCALE GENOMIC DNA]</scope>
    <source>
        <strain evidence="2 3">BN140002</strain>
    </source>
</reference>
<dbReference type="PANTHER" id="PTHR18964:SF149">
    <property type="entry name" value="BIFUNCTIONAL UDP-N-ACETYLGLUCOSAMINE 2-EPIMERASE_N-ACETYLMANNOSAMINE KINASE"/>
    <property type="match status" value="1"/>
</dbReference>
<comment type="similarity">
    <text evidence="1">Belongs to the ROK (NagC/XylR) family.</text>
</comment>
<dbReference type="EMBL" id="VUOA01000021">
    <property type="protein sequence ID" value="KAA2237037.1"/>
    <property type="molecule type" value="Genomic_DNA"/>
</dbReference>